<evidence type="ECO:0000313" key="3">
    <source>
        <dbReference type="Proteomes" id="UP001574673"/>
    </source>
</evidence>
<dbReference type="Proteomes" id="UP001574673">
    <property type="component" value="Unassembled WGS sequence"/>
</dbReference>
<dbReference type="EMBL" id="JBEUWX010000001">
    <property type="protein sequence ID" value="MFA9949090.1"/>
    <property type="molecule type" value="Genomic_DNA"/>
</dbReference>
<name>A0ABV4UBV5_9RHOO</name>
<dbReference type="RefSeq" id="WP_418890244.1">
    <property type="nucleotide sequence ID" value="NZ_JBEUWX010000001.1"/>
</dbReference>
<dbReference type="PANTHER" id="PTHR46230:SF7">
    <property type="entry name" value="BOLA-LIKE PROTEIN 1"/>
    <property type="match status" value="1"/>
</dbReference>
<proteinExistence type="inferred from homology"/>
<dbReference type="PANTHER" id="PTHR46230">
    <property type="match status" value="1"/>
</dbReference>
<dbReference type="PIRSF" id="PIRSF003113">
    <property type="entry name" value="BolA"/>
    <property type="match status" value="1"/>
</dbReference>
<evidence type="ECO:0000256" key="1">
    <source>
        <dbReference type="RuleBase" id="RU003860"/>
    </source>
</evidence>
<organism evidence="2 3">
    <name type="scientific">Dentiradicibacter hellwigii</name>
    <dbReference type="NCBI Taxonomy" id="3149053"/>
    <lineage>
        <taxon>Bacteria</taxon>
        <taxon>Pseudomonadati</taxon>
        <taxon>Pseudomonadota</taxon>
        <taxon>Betaproteobacteria</taxon>
        <taxon>Rhodocyclales</taxon>
        <taxon>Rhodocyclaceae</taxon>
        <taxon>Dentiradicibacter</taxon>
    </lineage>
</organism>
<sequence>MSVDIAVTGTETMVLLRERLKSLSPQSLEIIDESALHAGHAGTRNGGHYRLYIVSPAFAGKTMLARHRLVHETLGELMHGRIHALGITALAPEECRPG</sequence>
<evidence type="ECO:0000313" key="2">
    <source>
        <dbReference type="EMBL" id="MFA9949090.1"/>
    </source>
</evidence>
<comment type="caution">
    <text evidence="2">The sequence shown here is derived from an EMBL/GenBank/DDBJ whole genome shotgun (WGS) entry which is preliminary data.</text>
</comment>
<dbReference type="SUPFAM" id="SSF82657">
    <property type="entry name" value="BolA-like"/>
    <property type="match status" value="1"/>
</dbReference>
<dbReference type="Pfam" id="PF01722">
    <property type="entry name" value="BolA"/>
    <property type="match status" value="1"/>
</dbReference>
<dbReference type="Gene3D" id="3.30.300.90">
    <property type="entry name" value="BolA-like"/>
    <property type="match status" value="1"/>
</dbReference>
<accession>A0ABV4UBV5</accession>
<dbReference type="InterPro" id="IPR002634">
    <property type="entry name" value="BolA"/>
</dbReference>
<reference evidence="3" key="1">
    <citation type="submission" date="2024-06" db="EMBL/GenBank/DDBJ databases">
        <title>Radixoralia hellwigii gen. nov., sp nov., isolated from a root canal in the human oral cavity.</title>
        <authorList>
            <person name="Bartsch S."/>
            <person name="Wittmer A."/>
            <person name="Schulz A.-K."/>
            <person name="Neumann-Schaal M."/>
            <person name="Wolf J."/>
            <person name="Gronow S."/>
            <person name="Tennert C."/>
            <person name="Haecker G."/>
            <person name="Cieplik F."/>
            <person name="Al-Ahmad A."/>
        </authorList>
    </citation>
    <scope>NUCLEOTIDE SEQUENCE [LARGE SCALE GENOMIC DNA]</scope>
    <source>
        <strain evidence="3">Wk13</strain>
    </source>
</reference>
<protein>
    <submittedName>
        <fullName evidence="2">BolA family protein</fullName>
    </submittedName>
</protein>
<comment type="similarity">
    <text evidence="1">Belongs to the BolA/IbaG family.</text>
</comment>
<dbReference type="InterPro" id="IPR036065">
    <property type="entry name" value="BolA-like_sf"/>
</dbReference>
<gene>
    <name evidence="2" type="ORF">ABCS64_01895</name>
</gene>
<keyword evidence="3" id="KW-1185">Reference proteome</keyword>